<accession>A0A5C4T1Z6</accession>
<dbReference type="Gene3D" id="3.30.450.20">
    <property type="entry name" value="PAS domain"/>
    <property type="match status" value="1"/>
</dbReference>
<dbReference type="SMART" id="SM00342">
    <property type="entry name" value="HTH_ARAC"/>
    <property type="match status" value="1"/>
</dbReference>
<evidence type="ECO:0000313" key="7">
    <source>
        <dbReference type="Proteomes" id="UP000307943"/>
    </source>
</evidence>
<dbReference type="GO" id="GO:0003700">
    <property type="term" value="F:DNA-binding transcription factor activity"/>
    <property type="evidence" value="ECO:0007669"/>
    <property type="project" value="InterPro"/>
</dbReference>
<dbReference type="InterPro" id="IPR041522">
    <property type="entry name" value="CdaR_GGDEF"/>
</dbReference>
<reference evidence="6 7" key="1">
    <citation type="submission" date="2019-05" db="EMBL/GenBank/DDBJ databases">
        <title>We sequenced the genome of Paenibacillus hemerocallicola KCTC 33185 for further insight into its adaptation and study the phylogeny of Paenibacillus.</title>
        <authorList>
            <person name="Narsing Rao M.P."/>
        </authorList>
    </citation>
    <scope>NUCLEOTIDE SEQUENCE [LARGE SCALE GENOMIC DNA]</scope>
    <source>
        <strain evidence="6 7">KCTC 33185</strain>
    </source>
</reference>
<comment type="caution">
    <text evidence="6">The sequence shown here is derived from an EMBL/GenBank/DDBJ whole genome shotgun (WGS) entry which is preliminary data.</text>
</comment>
<dbReference type="SUPFAM" id="SSF46689">
    <property type="entry name" value="Homeodomain-like"/>
    <property type="match status" value="1"/>
</dbReference>
<sequence length="766" mass="86335">MLRRKSVFVTILISYCLLLVIPLTAGWIGYRIMENALTRNVNRANFGMLEQVQQTVDGRLRELDRMMLQLAMNTDVQWLLHNAESDYGTVQMRSISLMKSLSGLLNVSDFFNSAFISFRERDMVVTPTAQTGHDLYFKRIQQFGQSGELRMLLAERNYKSFLPAVEVIDNGSTKTMLAYVQSLPLDETANPKGSVVFLVDEQQVIELLKRVEWNGNSLNYVLDQDGKVIVSTPERRELAADIRTRLSTGRDSFMLEHEGTSMMVSFTTGENGWKYVSVVPKHIVMSPIRQVKTLFLQLFCFGAAAGLAVSCMLAYRNYKPVRDMIRVITGRKSGSGADSMNEYDYIRSALIRSFDEERALKQTIEMQAPIIRANFLSRLIKGNVDVSVLDRESLEFMQVKLDYRTYRVVLIDIEDGSKFMITETEREWALLRFIVANLSGELLQGNGFVVELERNRIAVLEFGAEDGSDDAWIVELKRAVEERFRMSVAISVSPTRDKPEHIWRCYTDALLALDRRMLQGTNDILYHADPASGSRSIYRYPPELEVQLINYAKTGDYDKAESLLGQIVDDNLTDGRLSPEMGRFLFFDILGSLLRAVHASDGGQTPPEGFGDPIAYFVDCSTAEQMLERLKGTLREICASAKGARTDQGERLYAGIVKFIGEQYGNGNLSLTLIADYLGITPQYCSAFFKKYGGGNISDYIAEYRIAQAKTMLAGTRLTIGDISRKVGYANHIGFGRVFKKIEGITPGQYREMAERERTSDAAASP</sequence>
<dbReference type="RefSeq" id="WP_139605715.1">
    <property type="nucleotide sequence ID" value="NZ_VDCQ01000053.1"/>
</dbReference>
<name>A0A5C4T1Z6_9BACL</name>
<evidence type="ECO:0000259" key="5">
    <source>
        <dbReference type="PROSITE" id="PS01124"/>
    </source>
</evidence>
<protein>
    <submittedName>
        <fullName evidence="6">Helix-turn-helix domain-containing protein</fullName>
    </submittedName>
</protein>
<dbReference type="OrthoDB" id="368621at2"/>
<evidence type="ECO:0000256" key="3">
    <source>
        <dbReference type="ARBA" id="ARBA00023163"/>
    </source>
</evidence>
<dbReference type="Gene3D" id="1.10.10.60">
    <property type="entry name" value="Homeodomain-like"/>
    <property type="match status" value="2"/>
</dbReference>
<dbReference type="GO" id="GO:0043565">
    <property type="term" value="F:sequence-specific DNA binding"/>
    <property type="evidence" value="ECO:0007669"/>
    <property type="project" value="InterPro"/>
</dbReference>
<dbReference type="PANTHER" id="PTHR43280:SF10">
    <property type="entry name" value="REGULATORY PROTEIN POCR"/>
    <property type="match status" value="1"/>
</dbReference>
<dbReference type="Proteomes" id="UP000307943">
    <property type="component" value="Unassembled WGS sequence"/>
</dbReference>
<dbReference type="Pfam" id="PF17853">
    <property type="entry name" value="GGDEF_2"/>
    <property type="match status" value="1"/>
</dbReference>
<keyword evidence="4" id="KW-0472">Membrane</keyword>
<evidence type="ECO:0000313" key="6">
    <source>
        <dbReference type="EMBL" id="TNJ62780.1"/>
    </source>
</evidence>
<keyword evidence="3" id="KW-0804">Transcription</keyword>
<feature type="transmembrane region" description="Helical" evidence="4">
    <location>
        <begin position="7"/>
        <end position="30"/>
    </location>
</feature>
<evidence type="ECO:0000256" key="4">
    <source>
        <dbReference type="SAM" id="Phobius"/>
    </source>
</evidence>
<keyword evidence="1" id="KW-0805">Transcription regulation</keyword>
<keyword evidence="4" id="KW-0812">Transmembrane</keyword>
<gene>
    <name evidence="6" type="ORF">FE784_28805</name>
</gene>
<dbReference type="InterPro" id="IPR009057">
    <property type="entry name" value="Homeodomain-like_sf"/>
</dbReference>
<proteinExistence type="predicted"/>
<keyword evidence="4" id="KW-1133">Transmembrane helix</keyword>
<evidence type="ECO:0000256" key="1">
    <source>
        <dbReference type="ARBA" id="ARBA00023015"/>
    </source>
</evidence>
<dbReference type="PANTHER" id="PTHR43280">
    <property type="entry name" value="ARAC-FAMILY TRANSCRIPTIONAL REGULATOR"/>
    <property type="match status" value="1"/>
</dbReference>
<evidence type="ECO:0000256" key="2">
    <source>
        <dbReference type="ARBA" id="ARBA00023125"/>
    </source>
</evidence>
<feature type="domain" description="HTH araC/xylS-type" evidence="5">
    <location>
        <begin position="654"/>
        <end position="753"/>
    </location>
</feature>
<keyword evidence="7" id="KW-1185">Reference proteome</keyword>
<dbReference type="Pfam" id="PF12833">
    <property type="entry name" value="HTH_18"/>
    <property type="match status" value="1"/>
</dbReference>
<organism evidence="6 7">
    <name type="scientific">Paenibacillus hemerocallicola</name>
    <dbReference type="NCBI Taxonomy" id="1172614"/>
    <lineage>
        <taxon>Bacteria</taxon>
        <taxon>Bacillati</taxon>
        <taxon>Bacillota</taxon>
        <taxon>Bacilli</taxon>
        <taxon>Bacillales</taxon>
        <taxon>Paenibacillaceae</taxon>
        <taxon>Paenibacillus</taxon>
    </lineage>
</organism>
<dbReference type="AlphaFoldDB" id="A0A5C4T1Z6"/>
<dbReference type="PROSITE" id="PS00041">
    <property type="entry name" value="HTH_ARAC_FAMILY_1"/>
    <property type="match status" value="1"/>
</dbReference>
<dbReference type="InterPro" id="IPR018062">
    <property type="entry name" value="HTH_AraC-typ_CS"/>
</dbReference>
<keyword evidence="2" id="KW-0238">DNA-binding</keyword>
<dbReference type="EMBL" id="VDCQ01000053">
    <property type="protein sequence ID" value="TNJ62780.1"/>
    <property type="molecule type" value="Genomic_DNA"/>
</dbReference>
<dbReference type="PROSITE" id="PS01124">
    <property type="entry name" value="HTH_ARAC_FAMILY_2"/>
    <property type="match status" value="1"/>
</dbReference>
<dbReference type="InterPro" id="IPR018060">
    <property type="entry name" value="HTH_AraC"/>
</dbReference>